<dbReference type="InterPro" id="IPR050213">
    <property type="entry name" value="GST_superfamily"/>
</dbReference>
<feature type="domain" description="GST N-terminal" evidence="6">
    <location>
        <begin position="197"/>
        <end position="276"/>
    </location>
</feature>
<protein>
    <recommendedName>
        <fullName evidence="3">glutathione transferase</fullName>
        <ecNumber evidence="3">2.5.1.18</ecNumber>
    </recommendedName>
</protein>
<evidence type="ECO:0000313" key="8">
    <source>
        <dbReference type="EMBL" id="PNH05300.1"/>
    </source>
</evidence>
<feature type="domain" description="GST C-terminal" evidence="7">
    <location>
        <begin position="278"/>
        <end position="405"/>
    </location>
</feature>
<dbReference type="InterPro" id="IPR036282">
    <property type="entry name" value="Glutathione-S-Trfase_C_sf"/>
</dbReference>
<dbReference type="InterPro" id="IPR036249">
    <property type="entry name" value="Thioredoxin-like_sf"/>
</dbReference>
<name>A0A2J7ZYG6_9CHLO</name>
<organism evidence="8 9">
    <name type="scientific">Tetrabaena socialis</name>
    <dbReference type="NCBI Taxonomy" id="47790"/>
    <lineage>
        <taxon>Eukaryota</taxon>
        <taxon>Viridiplantae</taxon>
        <taxon>Chlorophyta</taxon>
        <taxon>core chlorophytes</taxon>
        <taxon>Chlorophyceae</taxon>
        <taxon>CS clade</taxon>
        <taxon>Chlamydomonadales</taxon>
        <taxon>Tetrabaenaceae</taxon>
        <taxon>Tetrabaena</taxon>
    </lineage>
</organism>
<dbReference type="Gene3D" id="2.60.120.10">
    <property type="entry name" value="Jelly Rolls"/>
    <property type="match status" value="1"/>
</dbReference>
<keyword evidence="4 8" id="KW-0808">Transferase</keyword>
<dbReference type="Gene3D" id="1.20.1050.130">
    <property type="match status" value="1"/>
</dbReference>
<dbReference type="Proteomes" id="UP000236333">
    <property type="component" value="Unassembled WGS sequence"/>
</dbReference>
<dbReference type="PROSITE" id="PS50405">
    <property type="entry name" value="GST_CTER"/>
    <property type="match status" value="1"/>
</dbReference>
<dbReference type="PANTHER" id="PTHR11571">
    <property type="entry name" value="GLUTATHIONE S-TRANSFERASE"/>
    <property type="match status" value="1"/>
</dbReference>
<dbReference type="EC" id="2.5.1.18" evidence="3"/>
<dbReference type="InterPro" id="IPR040079">
    <property type="entry name" value="Glutathione_S-Trfase"/>
</dbReference>
<dbReference type="PROSITE" id="PS50404">
    <property type="entry name" value="GST_NTER"/>
    <property type="match status" value="1"/>
</dbReference>
<dbReference type="SUPFAM" id="SSF52833">
    <property type="entry name" value="Thioredoxin-like"/>
    <property type="match status" value="1"/>
</dbReference>
<evidence type="ECO:0000259" key="7">
    <source>
        <dbReference type="PROSITE" id="PS50405"/>
    </source>
</evidence>
<dbReference type="PANTHER" id="PTHR11571:SF222">
    <property type="entry name" value="GLUTATHIONE TRANSFERASE"/>
    <property type="match status" value="1"/>
</dbReference>
<dbReference type="SUPFAM" id="SSF51182">
    <property type="entry name" value="RmlC-like cupins"/>
    <property type="match status" value="1"/>
</dbReference>
<proteinExistence type="inferred from homology"/>
<reference evidence="8 9" key="1">
    <citation type="journal article" date="2017" name="Mol. Biol. Evol.">
        <title>The 4-celled Tetrabaena socialis nuclear genome reveals the essential components for genetic control of cell number at the origin of multicellularity in the volvocine lineage.</title>
        <authorList>
            <person name="Featherston J."/>
            <person name="Arakaki Y."/>
            <person name="Hanschen E.R."/>
            <person name="Ferris P.J."/>
            <person name="Michod R.E."/>
            <person name="Olson B.J.S.C."/>
            <person name="Nozaki H."/>
            <person name="Durand P.M."/>
        </authorList>
    </citation>
    <scope>NUCLEOTIDE SEQUENCE [LARGE SCALE GENOMIC DNA]</scope>
    <source>
        <strain evidence="8 9">NIES-571</strain>
    </source>
</reference>
<dbReference type="InterPro" id="IPR010987">
    <property type="entry name" value="Glutathione-S-Trfase_C-like"/>
</dbReference>
<dbReference type="InterPro" id="IPR004046">
    <property type="entry name" value="GST_C"/>
</dbReference>
<comment type="function">
    <text evidence="1">Conjugation of reduced glutathione to a wide number of exogenous and endogenous hydrophobic electrophiles.</text>
</comment>
<dbReference type="EMBL" id="PGGS01000317">
    <property type="protein sequence ID" value="PNH05300.1"/>
    <property type="molecule type" value="Genomic_DNA"/>
</dbReference>
<dbReference type="SUPFAM" id="SSF47616">
    <property type="entry name" value="GST C-terminal domain-like"/>
    <property type="match status" value="1"/>
</dbReference>
<dbReference type="SFLD" id="SFLDS00019">
    <property type="entry name" value="Glutathione_Transferase_(cytos"/>
    <property type="match status" value="1"/>
</dbReference>
<dbReference type="Pfam" id="PF14497">
    <property type="entry name" value="GST_C_3"/>
    <property type="match status" value="1"/>
</dbReference>
<keyword evidence="9" id="KW-1185">Reference proteome</keyword>
<gene>
    <name evidence="8" type="ORF">TSOC_008469</name>
</gene>
<evidence type="ECO:0000256" key="2">
    <source>
        <dbReference type="ARBA" id="ARBA00005861"/>
    </source>
</evidence>
<accession>A0A2J7ZYG6</accession>
<dbReference type="AlphaFoldDB" id="A0A2J7ZYG6"/>
<dbReference type="InterPro" id="IPR004045">
    <property type="entry name" value="Glutathione_S-Trfase_N"/>
</dbReference>
<dbReference type="OrthoDB" id="422574at2759"/>
<evidence type="ECO:0000256" key="4">
    <source>
        <dbReference type="ARBA" id="ARBA00022679"/>
    </source>
</evidence>
<dbReference type="InterPro" id="IPR011051">
    <property type="entry name" value="RmlC_Cupin_sf"/>
</dbReference>
<comment type="caution">
    <text evidence="8">The sequence shown here is derived from an EMBL/GenBank/DDBJ whole genome shotgun (WGS) entry which is preliminary data.</text>
</comment>
<evidence type="ECO:0000256" key="3">
    <source>
        <dbReference type="ARBA" id="ARBA00012452"/>
    </source>
</evidence>
<comment type="catalytic activity">
    <reaction evidence="5">
        <text>RX + glutathione = an S-substituted glutathione + a halide anion + H(+)</text>
        <dbReference type="Rhea" id="RHEA:16437"/>
        <dbReference type="ChEBI" id="CHEBI:15378"/>
        <dbReference type="ChEBI" id="CHEBI:16042"/>
        <dbReference type="ChEBI" id="CHEBI:17792"/>
        <dbReference type="ChEBI" id="CHEBI:57925"/>
        <dbReference type="ChEBI" id="CHEBI:90779"/>
        <dbReference type="EC" id="2.5.1.18"/>
    </reaction>
</comment>
<dbReference type="InterPro" id="IPR014710">
    <property type="entry name" value="RmlC-like_jellyroll"/>
</dbReference>
<evidence type="ECO:0000256" key="5">
    <source>
        <dbReference type="ARBA" id="ARBA00047960"/>
    </source>
</evidence>
<evidence type="ECO:0000313" key="9">
    <source>
        <dbReference type="Proteomes" id="UP000236333"/>
    </source>
</evidence>
<dbReference type="GO" id="GO:0004364">
    <property type="term" value="F:glutathione transferase activity"/>
    <property type="evidence" value="ECO:0007669"/>
    <property type="project" value="UniProtKB-EC"/>
</dbReference>
<evidence type="ECO:0000259" key="6">
    <source>
        <dbReference type="PROSITE" id="PS50404"/>
    </source>
</evidence>
<comment type="similarity">
    <text evidence="2">Belongs to the GST superfamily. Mu family.</text>
</comment>
<sequence length="410" mass="46519">MASATPKKSWWPYIEHGLLVGLIGWRCVELWRARRSSPARKPSSEADAPSAAALHGLPRDALEAFERLKTLAGPREVLTEWPDVVEAPGASMGMEAVPEGEAIVFRDGRGAIYKFKLKEGVYVNMYFTKAGYRRSGDLHDCNQYDVVLQGRTRLRMIDPHSGKEVVQEYGANDFIVIPARTPHMFEFLEDNCLLEWWDSSFKAWYYKPYRSVIELGLPLAETENRDFSVDTNYAEMKSDRTKYPFGQCPRLVDGDIDLCQSNTITRYLARKYKLMGKTEQEVCLVDMLMEGVESLRIYNDKLAEAAKEEYWKTYFAKDTTEGRNGGAHIQYLLNFLTKNGGKHCVGDALTIADLCLWEIVDLHVRIFGDKLKETYPELLAFHEAIADVPGIKEYLASPKRLASPNANSMG</sequence>
<evidence type="ECO:0000256" key="1">
    <source>
        <dbReference type="ARBA" id="ARBA00003701"/>
    </source>
</evidence>
<dbReference type="GO" id="GO:0006749">
    <property type="term" value="P:glutathione metabolic process"/>
    <property type="evidence" value="ECO:0007669"/>
    <property type="project" value="TreeGrafter"/>
</dbReference>